<evidence type="ECO:0000313" key="2">
    <source>
        <dbReference type="EMBL" id="SPR96463.1"/>
    </source>
</evidence>
<dbReference type="AlphaFoldDB" id="A0A375IYK3"/>
<sequence>MMRRKPGAGPAQQRWRDVGIGTSSNSERSFDFSMMPDVSDPGQSEITRKSPAHRATRQVFAR</sequence>
<feature type="region of interest" description="Disordered" evidence="1">
    <location>
        <begin position="1"/>
        <end position="62"/>
    </location>
</feature>
<name>A0A375IYK3_9BURK</name>
<evidence type="ECO:0000256" key="1">
    <source>
        <dbReference type="SAM" id="MobiDB-lite"/>
    </source>
</evidence>
<proteinExistence type="predicted"/>
<protein>
    <submittedName>
        <fullName evidence="2">Uncharacterized protein</fullName>
    </submittedName>
</protein>
<organism evidence="2 3">
    <name type="scientific">Cupriavidus taiwanensis</name>
    <dbReference type="NCBI Taxonomy" id="164546"/>
    <lineage>
        <taxon>Bacteria</taxon>
        <taxon>Pseudomonadati</taxon>
        <taxon>Pseudomonadota</taxon>
        <taxon>Betaproteobacteria</taxon>
        <taxon>Burkholderiales</taxon>
        <taxon>Burkholderiaceae</taxon>
        <taxon>Cupriavidus</taxon>
    </lineage>
</organism>
<dbReference type="EMBL" id="OVTA01000003">
    <property type="protein sequence ID" value="SPR96463.1"/>
    <property type="molecule type" value="Genomic_DNA"/>
</dbReference>
<accession>A0A375IYK3</accession>
<reference evidence="2 3" key="1">
    <citation type="submission" date="2018-01" db="EMBL/GenBank/DDBJ databases">
        <authorList>
            <person name="Gaut B.S."/>
            <person name="Morton B.R."/>
            <person name="Clegg M.T."/>
            <person name="Duvall M.R."/>
        </authorList>
    </citation>
    <scope>NUCLEOTIDE SEQUENCE [LARGE SCALE GENOMIC DNA]</scope>
    <source>
        <strain evidence="2">Cupriavidus taiwanensis cmp 52</strain>
    </source>
</reference>
<evidence type="ECO:0000313" key="3">
    <source>
        <dbReference type="Proteomes" id="UP000256805"/>
    </source>
</evidence>
<gene>
    <name evidence="2" type="ORF">CBM2634_A110063</name>
</gene>
<dbReference type="Proteomes" id="UP000256805">
    <property type="component" value="Unassembled WGS sequence"/>
</dbReference>